<proteinExistence type="predicted"/>
<feature type="chain" id="PRO_5001532312" description="IPT/TIG domain-containing protein" evidence="2">
    <location>
        <begin position="21"/>
        <end position="434"/>
    </location>
</feature>
<evidence type="ECO:0008006" key="5">
    <source>
        <dbReference type="Google" id="ProtNLM"/>
    </source>
</evidence>
<evidence type="ECO:0000256" key="1">
    <source>
        <dbReference type="SAM" id="Phobius"/>
    </source>
</evidence>
<keyword evidence="4" id="KW-1185">Reference proteome</keyword>
<keyword evidence="1" id="KW-1133">Transmembrane helix</keyword>
<keyword evidence="1" id="KW-0812">Transmembrane</keyword>
<gene>
    <name evidence="3" type="ORF">BN9_044210</name>
</gene>
<evidence type="ECO:0000313" key="3">
    <source>
        <dbReference type="EMBL" id="CCI43637.1"/>
    </source>
</evidence>
<keyword evidence="2" id="KW-0732">Signal</keyword>
<name>A0A024GBC5_9STRA</name>
<organism evidence="3 4">
    <name type="scientific">Albugo candida</name>
    <dbReference type="NCBI Taxonomy" id="65357"/>
    <lineage>
        <taxon>Eukaryota</taxon>
        <taxon>Sar</taxon>
        <taxon>Stramenopiles</taxon>
        <taxon>Oomycota</taxon>
        <taxon>Peronosporomycetes</taxon>
        <taxon>Albuginales</taxon>
        <taxon>Albuginaceae</taxon>
        <taxon>Albugo</taxon>
    </lineage>
</organism>
<dbReference type="InParanoid" id="A0A024GBC5"/>
<reference evidence="3 4" key="1">
    <citation type="submission" date="2012-05" db="EMBL/GenBank/DDBJ databases">
        <title>Recombination and specialization in a pathogen metapopulation.</title>
        <authorList>
            <person name="Gardiner A."/>
            <person name="Kemen E."/>
            <person name="Schultz-Larsen T."/>
            <person name="MacLean D."/>
            <person name="Van Oosterhout C."/>
            <person name="Jones J.D.G."/>
        </authorList>
    </citation>
    <scope>NUCLEOTIDE SEQUENCE [LARGE SCALE GENOMIC DNA]</scope>
    <source>
        <strain evidence="3 4">Ac Nc2</strain>
    </source>
</reference>
<keyword evidence="1" id="KW-0472">Membrane</keyword>
<feature type="signal peptide" evidence="2">
    <location>
        <begin position="1"/>
        <end position="20"/>
    </location>
</feature>
<evidence type="ECO:0000256" key="2">
    <source>
        <dbReference type="SAM" id="SignalP"/>
    </source>
</evidence>
<feature type="transmembrane region" description="Helical" evidence="1">
    <location>
        <begin position="393"/>
        <end position="413"/>
    </location>
</feature>
<dbReference type="EMBL" id="CAIX01000052">
    <property type="protein sequence ID" value="CCI43637.1"/>
    <property type="molecule type" value="Genomic_DNA"/>
</dbReference>
<protein>
    <recommendedName>
        <fullName evidence="5">IPT/TIG domain-containing protein</fullName>
    </recommendedName>
</protein>
<evidence type="ECO:0000313" key="4">
    <source>
        <dbReference type="Proteomes" id="UP000053237"/>
    </source>
</evidence>
<dbReference type="AlphaFoldDB" id="A0A024GBC5"/>
<dbReference type="Proteomes" id="UP000053237">
    <property type="component" value="Unassembled WGS sequence"/>
</dbReference>
<comment type="caution">
    <text evidence="3">The sequence shown here is derived from an EMBL/GenBank/DDBJ whole genome shotgun (WGS) entry which is preliminary data.</text>
</comment>
<sequence length="434" mass="46620">MRHAFTWSMWVAQTVIFQLAVEYLELSKAVMSCADCPSSLICALENQNLQLFGGNNTFPLRVCNWDALNAAAYQLTLSLSIELSCDPTRSTIPKVKTATANGECSITNCTLLITLVESIDWAIALRFGAGVNKLLLTVSGPKTLQERVIVGIINAQAGPTISGSPQTQISVCTTRIYVSGTRFSRVPSCNVVQLCSGTATSSSCENPIQNNLPLVSVSCLAESCTANIELIARLSCSLASPSSKKSLYAVVHVGDAATIPGSAVIGNIIPPKVMITNVTGLDAGNDLFRIFLQDSCPVDEAFLSQTISTNQIIKTQLSVEIVQANRSTSVLNVTLPDSSSLLIGSYDVEVAQCGIRSNFYPVTYRANTTDSTPQTSHNQEVITQRMAKSETGLSFPAIVGIVLAALAVIGFIVEWRYHVRKVRAQKNNDFQPAE</sequence>
<accession>A0A024GBC5</accession>
<dbReference type="OrthoDB" id="77273at2759"/>